<gene>
    <name evidence="2" type="ORF">MEDL_22479</name>
</gene>
<dbReference type="Gene3D" id="3.40.50.150">
    <property type="entry name" value="Vaccinia Virus protein VP39"/>
    <property type="match status" value="1"/>
</dbReference>
<proteinExistence type="predicted"/>
<organism evidence="2 3">
    <name type="scientific">Mytilus edulis</name>
    <name type="common">Blue mussel</name>
    <dbReference type="NCBI Taxonomy" id="6550"/>
    <lineage>
        <taxon>Eukaryota</taxon>
        <taxon>Metazoa</taxon>
        <taxon>Spiralia</taxon>
        <taxon>Lophotrochozoa</taxon>
        <taxon>Mollusca</taxon>
        <taxon>Bivalvia</taxon>
        <taxon>Autobranchia</taxon>
        <taxon>Pteriomorphia</taxon>
        <taxon>Mytilida</taxon>
        <taxon>Mytiloidea</taxon>
        <taxon>Mytilidae</taxon>
        <taxon>Mytilinae</taxon>
        <taxon>Mytilus</taxon>
    </lineage>
</organism>
<keyword evidence="1" id="KW-1133">Transmembrane helix</keyword>
<dbReference type="OrthoDB" id="6074443at2759"/>
<dbReference type="AlphaFoldDB" id="A0A8S3RFX3"/>
<reference evidence="2" key="1">
    <citation type="submission" date="2021-03" db="EMBL/GenBank/DDBJ databases">
        <authorList>
            <person name="Bekaert M."/>
        </authorList>
    </citation>
    <scope>NUCLEOTIDE SEQUENCE</scope>
</reference>
<protein>
    <submittedName>
        <fullName evidence="2">Uncharacterized protein</fullName>
    </submittedName>
</protein>
<accession>A0A8S3RFX3</accession>
<keyword evidence="1" id="KW-0472">Membrane</keyword>
<dbReference type="EMBL" id="CAJPWZ010001104">
    <property type="protein sequence ID" value="CAG2208277.1"/>
    <property type="molecule type" value="Genomic_DNA"/>
</dbReference>
<dbReference type="InterPro" id="IPR029063">
    <property type="entry name" value="SAM-dependent_MTases_sf"/>
</dbReference>
<dbReference type="Proteomes" id="UP000683360">
    <property type="component" value="Unassembled WGS sequence"/>
</dbReference>
<evidence type="ECO:0000313" key="2">
    <source>
        <dbReference type="EMBL" id="CAG2208277.1"/>
    </source>
</evidence>
<sequence>MQTKVLKAAIIAAGIVIIMSYLMKTLFRNNYYSIGKDAFHKVTMTTVGLLKPNSFETWLSLWGPHMLVLSNRQRAKGSKLEGHIWSHRNGNFLRKSQLLAYYRHIMKYRHTIRRICEIGFNGGHSALMWAILFNGNIDIVVFDMCKDKRCDIGEELIREMFPKIRLKVVRGDSTKIVPIYRHNNPNVKCDFISIDGGHLGEVPKSDLLNMQYLAADNNIIVMDDVNIKSNVAYEKTVGKAWKYAITNKLIKQIGECNPCTTDFTTTCTFCFGKYLKNTIELDEEF</sequence>
<dbReference type="Pfam" id="PF13578">
    <property type="entry name" value="Methyltransf_24"/>
    <property type="match status" value="1"/>
</dbReference>
<comment type="caution">
    <text evidence="2">The sequence shown here is derived from an EMBL/GenBank/DDBJ whole genome shotgun (WGS) entry which is preliminary data.</text>
</comment>
<evidence type="ECO:0000313" key="3">
    <source>
        <dbReference type="Proteomes" id="UP000683360"/>
    </source>
</evidence>
<feature type="transmembrane region" description="Helical" evidence="1">
    <location>
        <begin position="6"/>
        <end position="23"/>
    </location>
</feature>
<keyword evidence="3" id="KW-1185">Reference proteome</keyword>
<dbReference type="SUPFAM" id="SSF53335">
    <property type="entry name" value="S-adenosyl-L-methionine-dependent methyltransferases"/>
    <property type="match status" value="1"/>
</dbReference>
<name>A0A8S3RFX3_MYTED</name>
<evidence type="ECO:0000256" key="1">
    <source>
        <dbReference type="SAM" id="Phobius"/>
    </source>
</evidence>
<keyword evidence="1" id="KW-0812">Transmembrane</keyword>